<dbReference type="GO" id="GO:0031123">
    <property type="term" value="P:RNA 3'-end processing"/>
    <property type="evidence" value="ECO:0007669"/>
    <property type="project" value="TreeGrafter"/>
</dbReference>
<evidence type="ECO:0000259" key="1">
    <source>
        <dbReference type="Pfam" id="PF22600"/>
    </source>
</evidence>
<accession>A0A8J2S221</accession>
<comment type="caution">
    <text evidence="2">The sequence shown here is derived from an EMBL/GenBank/DDBJ whole genome shotgun (WGS) entry which is preliminary data.</text>
</comment>
<evidence type="ECO:0000313" key="3">
    <source>
        <dbReference type="Proteomes" id="UP000789390"/>
    </source>
</evidence>
<dbReference type="OrthoDB" id="434989at2759"/>
<dbReference type="InterPro" id="IPR054708">
    <property type="entry name" value="MTPAP-like_central"/>
</dbReference>
<dbReference type="InterPro" id="IPR043519">
    <property type="entry name" value="NT_sf"/>
</dbReference>
<keyword evidence="3" id="KW-1185">Reference proteome</keyword>
<feature type="domain" description="Poly(A) RNA polymerase mitochondrial-like central palm" evidence="1">
    <location>
        <begin position="189"/>
        <end position="345"/>
    </location>
</feature>
<dbReference type="PANTHER" id="PTHR12271">
    <property type="entry name" value="POLY A POLYMERASE CID PAP -RELATED"/>
    <property type="match status" value="1"/>
</dbReference>
<dbReference type="AlphaFoldDB" id="A0A8J2S221"/>
<name>A0A8J2S221_9CRUS</name>
<proteinExistence type="predicted"/>
<dbReference type="SUPFAM" id="SSF81301">
    <property type="entry name" value="Nucleotidyltransferase"/>
    <property type="match status" value="1"/>
</dbReference>
<dbReference type="Gene3D" id="3.30.460.10">
    <property type="entry name" value="Beta Polymerase, domain 2"/>
    <property type="match status" value="1"/>
</dbReference>
<dbReference type="GO" id="GO:1990817">
    <property type="term" value="F:poly(A) RNA polymerase activity"/>
    <property type="evidence" value="ECO:0007669"/>
    <property type="project" value="TreeGrafter"/>
</dbReference>
<dbReference type="Proteomes" id="UP000789390">
    <property type="component" value="Unassembled WGS sequence"/>
</dbReference>
<sequence length="704" mass="80176">MHYSFIETSHHVRLYLHKVKLKFDIFRNDRSFSSSIGIPKISEKIVKTNSSWPTGNGERQHFDEMVSFRKKEAKSSVVIQVGNPSKSHTLLNKVCSRHGDVKNLFHYTHQDKELLLLELDSEASVKNLLASCSHNNNYKVIPVISPFLWLKATPSESYTAVSSRLPPVIKENISVMDNLLELLSNAKSISEQMTILNDQTRLSEIGHRLRWITCIQIEHMLSGLFPSLQVLPFGSFVNGSARNGCDLDMAISLDGHYGAEIAAPQSPLIFQAKAAVENHRLQTQKHLEIFADLIQNYAIGCSQIQRIMRARVPIIKFHHEFTGIDCDISMSLSGVFMSELLYLYDKIDWRFCPLVTAVRQWAAWAKLTSVTPGNQITNFTLTLMVVFFLQRCTPAILPTLGEMTKMARPQVDTRQAEDINCSFLRDPFVFQLRSKSNSESPEDLFMGFLRFVGSFDFSERSISIITGDSHRKFDSKPLYVQNPLERELNVSRNVTLTELTRLVMEARNALYILETQEDQNTGNNWGLLALPRAKSLQQIKQEMSHSNQVKLNIKDLFCDDYEEEIDDFTETRLSETIPLSPQTNSSLKQFTEEVHPVSRHSNAANEITSEVQNKKELKGTTESKNIELNLKVLLSDKSSENVNSFAAEIVSKKTEIPFVSRSNALNEFANQVQHKAGPKVIKTQKKMPLNSNRNRWHVEKQKIK</sequence>
<organism evidence="2 3">
    <name type="scientific">Daphnia galeata</name>
    <dbReference type="NCBI Taxonomy" id="27404"/>
    <lineage>
        <taxon>Eukaryota</taxon>
        <taxon>Metazoa</taxon>
        <taxon>Ecdysozoa</taxon>
        <taxon>Arthropoda</taxon>
        <taxon>Crustacea</taxon>
        <taxon>Branchiopoda</taxon>
        <taxon>Diplostraca</taxon>
        <taxon>Cladocera</taxon>
        <taxon>Anomopoda</taxon>
        <taxon>Daphniidae</taxon>
        <taxon>Daphnia</taxon>
    </lineage>
</organism>
<reference evidence="2" key="1">
    <citation type="submission" date="2021-11" db="EMBL/GenBank/DDBJ databases">
        <authorList>
            <person name="Schell T."/>
        </authorList>
    </citation>
    <scope>NUCLEOTIDE SEQUENCE</scope>
    <source>
        <strain evidence="2">M5</strain>
    </source>
</reference>
<evidence type="ECO:0000313" key="2">
    <source>
        <dbReference type="EMBL" id="CAH0113310.1"/>
    </source>
</evidence>
<dbReference type="Pfam" id="PF22600">
    <property type="entry name" value="MTPAP-like_central"/>
    <property type="match status" value="1"/>
</dbReference>
<protein>
    <recommendedName>
        <fullName evidence="1">Poly(A) RNA polymerase mitochondrial-like central palm domain-containing protein</fullName>
    </recommendedName>
</protein>
<gene>
    <name evidence="2" type="ORF">DGAL_LOCUS17194</name>
</gene>
<dbReference type="SUPFAM" id="SSF81631">
    <property type="entry name" value="PAP/OAS1 substrate-binding domain"/>
    <property type="match status" value="1"/>
</dbReference>
<dbReference type="PANTHER" id="PTHR12271:SF133">
    <property type="entry name" value="POLY(A) RNA POLYMERASE, MITOCHONDRIAL"/>
    <property type="match status" value="1"/>
</dbReference>
<dbReference type="EMBL" id="CAKKLH010000337">
    <property type="protein sequence ID" value="CAH0113310.1"/>
    <property type="molecule type" value="Genomic_DNA"/>
</dbReference>
<dbReference type="Gene3D" id="1.10.1410.10">
    <property type="match status" value="1"/>
</dbReference>
<dbReference type="CDD" id="cd05402">
    <property type="entry name" value="NT_PAP_TUTase"/>
    <property type="match status" value="1"/>
</dbReference>